<evidence type="ECO:0000256" key="3">
    <source>
        <dbReference type="ARBA" id="ARBA00022989"/>
    </source>
</evidence>
<keyword evidence="3 7" id="KW-1133">Transmembrane helix</keyword>
<dbReference type="OrthoDB" id="77878at2759"/>
<organism evidence="8 9">
    <name type="scientific">Ostreococcus lucimarinus (strain CCE9901)</name>
    <dbReference type="NCBI Taxonomy" id="436017"/>
    <lineage>
        <taxon>Eukaryota</taxon>
        <taxon>Viridiplantae</taxon>
        <taxon>Chlorophyta</taxon>
        <taxon>Mamiellophyceae</taxon>
        <taxon>Mamiellales</taxon>
        <taxon>Bathycoccaceae</taxon>
        <taxon>Ostreococcus</taxon>
    </lineage>
</organism>
<dbReference type="InterPro" id="IPR029058">
    <property type="entry name" value="AB_hydrolase_fold"/>
</dbReference>
<keyword evidence="5" id="KW-0539">Nucleus</keyword>
<dbReference type="GeneID" id="4999653"/>
<comment type="similarity">
    <text evidence="1">Belongs to the TMEM53 family.</text>
</comment>
<evidence type="ECO:0000313" key="9">
    <source>
        <dbReference type="Proteomes" id="UP000001568"/>
    </source>
</evidence>
<dbReference type="PANTHER" id="PTHR12265:SF30">
    <property type="entry name" value="TRANSMEMBRANE PROTEIN 53"/>
    <property type="match status" value="1"/>
</dbReference>
<dbReference type="SUPFAM" id="SSF53474">
    <property type="entry name" value="alpha/beta-Hydrolases"/>
    <property type="match status" value="1"/>
</dbReference>
<feature type="transmembrane region" description="Helical" evidence="7">
    <location>
        <begin position="39"/>
        <end position="58"/>
    </location>
</feature>
<name>A4RR84_OSTLU</name>
<evidence type="ECO:0000256" key="1">
    <source>
        <dbReference type="ARBA" id="ARBA00007387"/>
    </source>
</evidence>
<dbReference type="Proteomes" id="UP000001568">
    <property type="component" value="Chromosome 1"/>
</dbReference>
<dbReference type="KEGG" id="olu:OSTLU_28926"/>
<sequence>MFDFEGVIFDSCPAFMSMKSGGDALTAVMRQPLALVVRLTFYALVLVLATVHLCTGTYDQMLTRKFWTTMLNMPNEKKELYIYSLSDTLTDPQKLEALIAHRAKNSANVKVLCFEQSPHCAHLRKHPDEYVKALREFIV</sequence>
<dbReference type="HOGENOM" id="CLU_1848439_0_0_1"/>
<keyword evidence="9" id="KW-1185">Reference proteome</keyword>
<dbReference type="AlphaFoldDB" id="A4RR84"/>
<dbReference type="InterPro" id="IPR008547">
    <property type="entry name" value="DUF829_TMEM53"/>
</dbReference>
<evidence type="ECO:0000256" key="4">
    <source>
        <dbReference type="ARBA" id="ARBA00023136"/>
    </source>
</evidence>
<keyword evidence="2 7" id="KW-0812">Transmembrane</keyword>
<keyword evidence="4 7" id="KW-0472">Membrane</keyword>
<comment type="subcellular location">
    <subcellularLocation>
        <location evidence="6">Nucleus outer membrane</location>
        <topology evidence="6">Single-pass membrane protein</topology>
    </subcellularLocation>
</comment>
<dbReference type="EMBL" id="CP000581">
    <property type="protein sequence ID" value="ABO93819.1"/>
    <property type="molecule type" value="Genomic_DNA"/>
</dbReference>
<evidence type="ECO:0000256" key="7">
    <source>
        <dbReference type="SAM" id="Phobius"/>
    </source>
</evidence>
<proteinExistence type="inferred from homology"/>
<evidence type="ECO:0000256" key="6">
    <source>
        <dbReference type="ARBA" id="ARBA00034303"/>
    </source>
</evidence>
<dbReference type="Pfam" id="PF05705">
    <property type="entry name" value="DUF829"/>
    <property type="match status" value="1"/>
</dbReference>
<protein>
    <submittedName>
        <fullName evidence="8">Uncharacterized protein</fullName>
    </submittedName>
</protein>
<evidence type="ECO:0000256" key="5">
    <source>
        <dbReference type="ARBA" id="ARBA00023242"/>
    </source>
</evidence>
<reference evidence="8 9" key="1">
    <citation type="journal article" date="2007" name="Proc. Natl. Acad. Sci. U.S.A.">
        <title>The tiny eukaryote Ostreococcus provides genomic insights into the paradox of plankton speciation.</title>
        <authorList>
            <person name="Palenik B."/>
            <person name="Grimwood J."/>
            <person name="Aerts A."/>
            <person name="Rouze P."/>
            <person name="Salamov A."/>
            <person name="Putnam N."/>
            <person name="Dupont C."/>
            <person name="Jorgensen R."/>
            <person name="Derelle E."/>
            <person name="Rombauts S."/>
            <person name="Zhou K."/>
            <person name="Otillar R."/>
            <person name="Merchant S.S."/>
            <person name="Podell S."/>
            <person name="Gaasterland T."/>
            <person name="Napoli C."/>
            <person name="Gendler K."/>
            <person name="Manuell A."/>
            <person name="Tai V."/>
            <person name="Vallon O."/>
            <person name="Piganeau G."/>
            <person name="Jancek S."/>
            <person name="Heijde M."/>
            <person name="Jabbari K."/>
            <person name="Bowler C."/>
            <person name="Lohr M."/>
            <person name="Robbens S."/>
            <person name="Werner G."/>
            <person name="Dubchak I."/>
            <person name="Pazour G.J."/>
            <person name="Ren Q."/>
            <person name="Paulsen I."/>
            <person name="Delwiche C."/>
            <person name="Schmutz J."/>
            <person name="Rokhsar D."/>
            <person name="Van de Peer Y."/>
            <person name="Moreau H."/>
            <person name="Grigoriev I.V."/>
        </authorList>
    </citation>
    <scope>NUCLEOTIDE SEQUENCE [LARGE SCALE GENOMIC DNA]</scope>
    <source>
        <strain evidence="8 9">CCE9901</strain>
    </source>
</reference>
<evidence type="ECO:0000313" key="8">
    <source>
        <dbReference type="EMBL" id="ABO93819.1"/>
    </source>
</evidence>
<dbReference type="GO" id="GO:0005640">
    <property type="term" value="C:nuclear outer membrane"/>
    <property type="evidence" value="ECO:0007669"/>
    <property type="project" value="UniProtKB-SubCell"/>
</dbReference>
<dbReference type="PANTHER" id="PTHR12265">
    <property type="entry name" value="TRANSMEMBRANE PROTEIN 53"/>
    <property type="match status" value="1"/>
</dbReference>
<accession>A4RR84</accession>
<evidence type="ECO:0000256" key="2">
    <source>
        <dbReference type="ARBA" id="ARBA00022692"/>
    </source>
</evidence>
<gene>
    <name evidence="8" type="ORF">OSTLU_28926</name>
</gene>
<dbReference type="RefSeq" id="XP_001415527.1">
    <property type="nucleotide sequence ID" value="XM_001415490.1"/>
</dbReference>
<dbReference type="Gramene" id="ABO93819">
    <property type="protein sequence ID" value="ABO93819"/>
    <property type="gene ID" value="OSTLU_28926"/>
</dbReference>
<dbReference type="Gene3D" id="3.40.50.1820">
    <property type="entry name" value="alpha/beta hydrolase"/>
    <property type="match status" value="1"/>
</dbReference>